<sequence>MAPPLLTPSSPGPRRRAASITRSAPTSRVRPLGLPSPEQDLRARAAAPDESAAEAAAAGTLAARPTRRGRNTAPRPHLGTPATLAGRPGSPLSSRRPDHCFRAAGGAYQDDLMEPGTERTYQETVPAAILAPPPDTLLTLEVGQRHQGNYWQATEFRATLALNQNMQTEPVRQAAAAIMPSTAQCCSKVYIVTVDRKLIQEIMKVKLPPTL</sequence>
<comment type="caution">
    <text evidence="2">The sequence shown here is derived from an EMBL/GenBank/DDBJ whole genome shotgun (WGS) entry which is preliminary data.</text>
</comment>
<gene>
    <name evidence="2" type="ORF">NDU88_003753</name>
</gene>
<feature type="region of interest" description="Disordered" evidence="1">
    <location>
        <begin position="1"/>
        <end position="95"/>
    </location>
</feature>
<name>A0AAV7TPK1_PLEWA</name>
<protein>
    <submittedName>
        <fullName evidence="2">Uncharacterized protein</fullName>
    </submittedName>
</protein>
<reference evidence="2" key="1">
    <citation type="journal article" date="2022" name="bioRxiv">
        <title>Sequencing and chromosome-scale assembly of the giantPleurodeles waltlgenome.</title>
        <authorList>
            <person name="Brown T."/>
            <person name="Elewa A."/>
            <person name="Iarovenko S."/>
            <person name="Subramanian E."/>
            <person name="Araus A.J."/>
            <person name="Petzold A."/>
            <person name="Susuki M."/>
            <person name="Suzuki K.-i.T."/>
            <person name="Hayashi T."/>
            <person name="Toyoda A."/>
            <person name="Oliveira C."/>
            <person name="Osipova E."/>
            <person name="Leigh N.D."/>
            <person name="Simon A."/>
            <person name="Yun M.H."/>
        </authorList>
    </citation>
    <scope>NUCLEOTIDE SEQUENCE</scope>
    <source>
        <strain evidence="2">20211129_DDA</strain>
        <tissue evidence="2">Liver</tissue>
    </source>
</reference>
<evidence type="ECO:0000256" key="1">
    <source>
        <dbReference type="SAM" id="MobiDB-lite"/>
    </source>
</evidence>
<organism evidence="2 3">
    <name type="scientific">Pleurodeles waltl</name>
    <name type="common">Iberian ribbed newt</name>
    <dbReference type="NCBI Taxonomy" id="8319"/>
    <lineage>
        <taxon>Eukaryota</taxon>
        <taxon>Metazoa</taxon>
        <taxon>Chordata</taxon>
        <taxon>Craniata</taxon>
        <taxon>Vertebrata</taxon>
        <taxon>Euteleostomi</taxon>
        <taxon>Amphibia</taxon>
        <taxon>Batrachia</taxon>
        <taxon>Caudata</taxon>
        <taxon>Salamandroidea</taxon>
        <taxon>Salamandridae</taxon>
        <taxon>Pleurodelinae</taxon>
        <taxon>Pleurodeles</taxon>
    </lineage>
</organism>
<accession>A0AAV7TPK1</accession>
<dbReference type="EMBL" id="JANPWB010000006">
    <property type="protein sequence ID" value="KAJ1178507.1"/>
    <property type="molecule type" value="Genomic_DNA"/>
</dbReference>
<proteinExistence type="predicted"/>
<keyword evidence="3" id="KW-1185">Reference proteome</keyword>
<feature type="compositionally biased region" description="Low complexity" evidence="1">
    <location>
        <begin position="44"/>
        <end position="64"/>
    </location>
</feature>
<evidence type="ECO:0000313" key="3">
    <source>
        <dbReference type="Proteomes" id="UP001066276"/>
    </source>
</evidence>
<evidence type="ECO:0000313" key="2">
    <source>
        <dbReference type="EMBL" id="KAJ1178507.1"/>
    </source>
</evidence>
<dbReference type="Proteomes" id="UP001066276">
    <property type="component" value="Chromosome 3_2"/>
</dbReference>
<dbReference type="AlphaFoldDB" id="A0AAV7TPK1"/>